<accession>A0A7C4EKV3</accession>
<protein>
    <submittedName>
        <fullName evidence="2">PHP domain-containing protein</fullName>
    </submittedName>
</protein>
<feature type="domain" description="Polymerase/histidinol phosphatase N-terminal" evidence="1">
    <location>
        <begin position="9"/>
        <end position="74"/>
    </location>
</feature>
<dbReference type="Gene3D" id="3.20.20.140">
    <property type="entry name" value="Metal-dependent hydrolases"/>
    <property type="match status" value="1"/>
</dbReference>
<dbReference type="PANTHER" id="PTHR42924:SF3">
    <property type="entry name" value="POLYMERASE_HISTIDINOL PHOSPHATASE N-TERMINAL DOMAIN-CONTAINING PROTEIN"/>
    <property type="match status" value="1"/>
</dbReference>
<name>A0A7C4EKV3_9BACT</name>
<gene>
    <name evidence="2" type="ORF">ENR59_04710</name>
</gene>
<dbReference type="AlphaFoldDB" id="A0A7C4EKV3"/>
<dbReference type="CDD" id="cd07438">
    <property type="entry name" value="PHP_HisPPase_AMP"/>
    <property type="match status" value="1"/>
</dbReference>
<dbReference type="Pfam" id="PF02811">
    <property type="entry name" value="PHP"/>
    <property type="match status" value="1"/>
</dbReference>
<sequence>MIDAQSPLVDLHTHSNVSDGELPPAEVVRLAARAGLAAVALTDHDTVDGLEEALAAGAAHGIEVIPGCELSVRDQGREMHLLGLWTRPDSAVLRQALIDFRAQRDARNRQMVEKLRVMGIPIRYEDVLALSRGTPGRPHMARLLVDLRVVRSSDAAFRQYLGRHGRAYVAKQEPDLRQAVEALRAAGGTVALAHPYLLGLSGRPMEDLLRHARQAGVEALEAYYPEHSFARTREYVEMARRADMAVCGGSDFHGAVKPGIALGTGRGRLRVPLAVLEDLKARRRAQGQWV</sequence>
<dbReference type="GO" id="GO:0035312">
    <property type="term" value="F:5'-3' DNA exonuclease activity"/>
    <property type="evidence" value="ECO:0007669"/>
    <property type="project" value="TreeGrafter"/>
</dbReference>
<dbReference type="InterPro" id="IPR003141">
    <property type="entry name" value="Pol/His_phosphatase_N"/>
</dbReference>
<comment type="caution">
    <text evidence="2">The sequence shown here is derived from an EMBL/GenBank/DDBJ whole genome shotgun (WGS) entry which is preliminary data.</text>
</comment>
<dbReference type="InterPro" id="IPR004013">
    <property type="entry name" value="PHP_dom"/>
</dbReference>
<dbReference type="PANTHER" id="PTHR42924">
    <property type="entry name" value="EXONUCLEASE"/>
    <property type="match status" value="1"/>
</dbReference>
<evidence type="ECO:0000313" key="2">
    <source>
        <dbReference type="EMBL" id="HGG92235.1"/>
    </source>
</evidence>
<dbReference type="SMART" id="SM00481">
    <property type="entry name" value="POLIIIAc"/>
    <property type="match status" value="1"/>
</dbReference>
<dbReference type="GO" id="GO:0004534">
    <property type="term" value="F:5'-3' RNA exonuclease activity"/>
    <property type="evidence" value="ECO:0007669"/>
    <property type="project" value="TreeGrafter"/>
</dbReference>
<dbReference type="InterPro" id="IPR016195">
    <property type="entry name" value="Pol/histidinol_Pase-like"/>
</dbReference>
<proteinExistence type="predicted"/>
<dbReference type="Gene3D" id="1.10.150.650">
    <property type="match status" value="1"/>
</dbReference>
<reference evidence="2" key="1">
    <citation type="journal article" date="2020" name="mSystems">
        <title>Genome- and Community-Level Interaction Insights into Carbon Utilization and Element Cycling Functions of Hydrothermarchaeota in Hydrothermal Sediment.</title>
        <authorList>
            <person name="Zhou Z."/>
            <person name="Liu Y."/>
            <person name="Xu W."/>
            <person name="Pan J."/>
            <person name="Luo Z.H."/>
            <person name="Li M."/>
        </authorList>
    </citation>
    <scope>NUCLEOTIDE SEQUENCE [LARGE SCALE GENOMIC DNA]</scope>
    <source>
        <strain evidence="2">SpSt-413</strain>
    </source>
</reference>
<evidence type="ECO:0000259" key="1">
    <source>
        <dbReference type="SMART" id="SM00481"/>
    </source>
</evidence>
<dbReference type="SUPFAM" id="SSF89550">
    <property type="entry name" value="PHP domain-like"/>
    <property type="match status" value="1"/>
</dbReference>
<dbReference type="EMBL" id="DSRP01000327">
    <property type="protein sequence ID" value="HGG92235.1"/>
    <property type="molecule type" value="Genomic_DNA"/>
</dbReference>
<dbReference type="InterPro" id="IPR052018">
    <property type="entry name" value="PHP_domain"/>
</dbReference>
<organism evidence="2">
    <name type="scientific">Fundidesulfovibrio putealis</name>
    <dbReference type="NCBI Taxonomy" id="270496"/>
    <lineage>
        <taxon>Bacteria</taxon>
        <taxon>Pseudomonadati</taxon>
        <taxon>Thermodesulfobacteriota</taxon>
        <taxon>Desulfovibrionia</taxon>
        <taxon>Desulfovibrionales</taxon>
        <taxon>Desulfovibrionaceae</taxon>
        <taxon>Fundidesulfovibrio</taxon>
    </lineage>
</organism>